<gene>
    <name evidence="2" type="ORF">SDC9_62721</name>
</gene>
<sequence length="73" mass="7233">MSTVTTYIAARRTAELDSRFTAAGLPVGLIALLLVCAVLVAGSVALAAPLVAVAAGLTACAATTAYALSLLNR</sequence>
<keyword evidence="1" id="KW-0812">Transmembrane</keyword>
<evidence type="ECO:0000313" key="2">
    <source>
        <dbReference type="EMBL" id="MPM16343.1"/>
    </source>
</evidence>
<dbReference type="EMBL" id="VSSQ01002593">
    <property type="protein sequence ID" value="MPM16343.1"/>
    <property type="molecule type" value="Genomic_DNA"/>
</dbReference>
<name>A0A644XQ25_9ZZZZ</name>
<reference evidence="2" key="1">
    <citation type="submission" date="2019-08" db="EMBL/GenBank/DDBJ databases">
        <authorList>
            <person name="Kucharzyk K."/>
            <person name="Murdoch R.W."/>
            <person name="Higgins S."/>
            <person name="Loffler F."/>
        </authorList>
    </citation>
    <scope>NUCLEOTIDE SEQUENCE</scope>
</reference>
<organism evidence="2">
    <name type="scientific">bioreactor metagenome</name>
    <dbReference type="NCBI Taxonomy" id="1076179"/>
    <lineage>
        <taxon>unclassified sequences</taxon>
        <taxon>metagenomes</taxon>
        <taxon>ecological metagenomes</taxon>
    </lineage>
</organism>
<accession>A0A644XQ25</accession>
<proteinExistence type="predicted"/>
<feature type="transmembrane region" description="Helical" evidence="1">
    <location>
        <begin position="47"/>
        <end position="71"/>
    </location>
</feature>
<protein>
    <submittedName>
        <fullName evidence="2">Uncharacterized protein</fullName>
    </submittedName>
</protein>
<feature type="transmembrane region" description="Helical" evidence="1">
    <location>
        <begin position="20"/>
        <end position="41"/>
    </location>
</feature>
<dbReference type="AlphaFoldDB" id="A0A644XQ25"/>
<comment type="caution">
    <text evidence="2">The sequence shown here is derived from an EMBL/GenBank/DDBJ whole genome shotgun (WGS) entry which is preliminary data.</text>
</comment>
<evidence type="ECO:0000256" key="1">
    <source>
        <dbReference type="SAM" id="Phobius"/>
    </source>
</evidence>
<keyword evidence="1" id="KW-0472">Membrane</keyword>
<keyword evidence="1" id="KW-1133">Transmembrane helix</keyword>